<accession>A0ACC2MFB6</accession>
<sequence>MDLEENRYIEWHTSNDATGRVRDFFWGHPSFVQLLRAFPKVLIMDSTYKTNRYWLRLLEIFGVTSTQLTFSVAFVYLESEKVQEYTWALEKLKSLMDRCMLPCVVIVTDRELADEY</sequence>
<gene>
    <name evidence="1" type="ORF">MRB53_006219</name>
</gene>
<evidence type="ECO:0000313" key="1">
    <source>
        <dbReference type="EMBL" id="KAJ8644471.1"/>
    </source>
</evidence>
<reference evidence="1 2" key="1">
    <citation type="journal article" date="2022" name="Hortic Res">
        <title>A haplotype resolved chromosomal level avocado genome allows analysis of novel avocado genes.</title>
        <authorList>
            <person name="Nath O."/>
            <person name="Fletcher S.J."/>
            <person name="Hayward A."/>
            <person name="Shaw L.M."/>
            <person name="Masouleh A.K."/>
            <person name="Furtado A."/>
            <person name="Henry R.J."/>
            <person name="Mitter N."/>
        </authorList>
    </citation>
    <scope>NUCLEOTIDE SEQUENCE [LARGE SCALE GENOMIC DNA]</scope>
    <source>
        <strain evidence="2">cv. Hass</strain>
    </source>
</reference>
<evidence type="ECO:0000313" key="2">
    <source>
        <dbReference type="Proteomes" id="UP001234297"/>
    </source>
</evidence>
<dbReference type="EMBL" id="CM056810">
    <property type="protein sequence ID" value="KAJ8644471.1"/>
    <property type="molecule type" value="Genomic_DNA"/>
</dbReference>
<keyword evidence="2" id="KW-1185">Reference proteome</keyword>
<organism evidence="1 2">
    <name type="scientific">Persea americana</name>
    <name type="common">Avocado</name>
    <dbReference type="NCBI Taxonomy" id="3435"/>
    <lineage>
        <taxon>Eukaryota</taxon>
        <taxon>Viridiplantae</taxon>
        <taxon>Streptophyta</taxon>
        <taxon>Embryophyta</taxon>
        <taxon>Tracheophyta</taxon>
        <taxon>Spermatophyta</taxon>
        <taxon>Magnoliopsida</taxon>
        <taxon>Magnoliidae</taxon>
        <taxon>Laurales</taxon>
        <taxon>Lauraceae</taxon>
        <taxon>Persea</taxon>
    </lineage>
</organism>
<proteinExistence type="predicted"/>
<comment type="caution">
    <text evidence="1">The sequence shown here is derived from an EMBL/GenBank/DDBJ whole genome shotgun (WGS) entry which is preliminary data.</text>
</comment>
<dbReference type="Proteomes" id="UP001234297">
    <property type="component" value="Chromosome 2"/>
</dbReference>
<protein>
    <submittedName>
        <fullName evidence="1">Uncharacterized protein</fullName>
    </submittedName>
</protein>
<name>A0ACC2MFB6_PERAE</name>